<keyword evidence="1" id="KW-1133">Transmembrane helix</keyword>
<dbReference type="Proteomes" id="UP000887575">
    <property type="component" value="Unassembled WGS sequence"/>
</dbReference>
<dbReference type="WBParaSite" id="MBELARI_LOCUS520">
    <property type="protein sequence ID" value="MBELARI_LOCUS520"/>
    <property type="gene ID" value="MBELARI_LOCUS520"/>
</dbReference>
<proteinExistence type="predicted"/>
<evidence type="ECO:0000313" key="2">
    <source>
        <dbReference type="Proteomes" id="UP000887575"/>
    </source>
</evidence>
<sequence>MATKIAGVVMTVTVGIGSDYVTLSMTCFFMWTALWQGCCAMQCFTYVILLREPRAKSRTTLRVSIVTTTQHDY</sequence>
<reference evidence="3" key="1">
    <citation type="submission" date="2024-02" db="UniProtKB">
        <authorList>
            <consortium name="WormBaseParasite"/>
        </authorList>
    </citation>
    <scope>IDENTIFICATION</scope>
</reference>
<accession>A0AAF3FEA0</accession>
<keyword evidence="1" id="KW-0472">Membrane</keyword>
<evidence type="ECO:0000256" key="1">
    <source>
        <dbReference type="SAM" id="Phobius"/>
    </source>
</evidence>
<dbReference type="AlphaFoldDB" id="A0AAF3FEA0"/>
<organism evidence="2 3">
    <name type="scientific">Mesorhabditis belari</name>
    <dbReference type="NCBI Taxonomy" id="2138241"/>
    <lineage>
        <taxon>Eukaryota</taxon>
        <taxon>Metazoa</taxon>
        <taxon>Ecdysozoa</taxon>
        <taxon>Nematoda</taxon>
        <taxon>Chromadorea</taxon>
        <taxon>Rhabditida</taxon>
        <taxon>Rhabditina</taxon>
        <taxon>Rhabditomorpha</taxon>
        <taxon>Rhabditoidea</taxon>
        <taxon>Rhabditidae</taxon>
        <taxon>Mesorhabditinae</taxon>
        <taxon>Mesorhabditis</taxon>
    </lineage>
</organism>
<name>A0AAF3FEA0_9BILA</name>
<protein>
    <submittedName>
        <fullName evidence="3">Uncharacterized protein</fullName>
    </submittedName>
</protein>
<feature type="transmembrane region" description="Helical" evidence="1">
    <location>
        <begin position="28"/>
        <end position="49"/>
    </location>
</feature>
<evidence type="ECO:0000313" key="3">
    <source>
        <dbReference type="WBParaSite" id="MBELARI_LOCUS520"/>
    </source>
</evidence>
<keyword evidence="2" id="KW-1185">Reference proteome</keyword>
<keyword evidence="1" id="KW-0812">Transmembrane</keyword>